<dbReference type="Pfam" id="PF01547">
    <property type="entry name" value="SBP_bac_1"/>
    <property type="match status" value="1"/>
</dbReference>
<evidence type="ECO:0000256" key="1">
    <source>
        <dbReference type="SAM" id="SignalP"/>
    </source>
</evidence>
<accession>A0A7W1WMW8</accession>
<reference evidence="2 3" key="1">
    <citation type="submission" date="2020-07" db="EMBL/GenBank/DDBJ databases">
        <authorList>
            <person name="Feng H."/>
        </authorList>
    </citation>
    <scope>NUCLEOTIDE SEQUENCE [LARGE SCALE GENOMIC DNA]</scope>
    <source>
        <strain evidence="3">s-10</strain>
    </source>
</reference>
<comment type="caution">
    <text evidence="2">The sequence shown here is derived from an EMBL/GenBank/DDBJ whole genome shotgun (WGS) entry which is preliminary data.</text>
</comment>
<protein>
    <submittedName>
        <fullName evidence="2">Extracellular solute-binding protein</fullName>
    </submittedName>
</protein>
<dbReference type="PANTHER" id="PTHR43649">
    <property type="entry name" value="ARABINOSE-BINDING PROTEIN-RELATED"/>
    <property type="match status" value="1"/>
</dbReference>
<keyword evidence="1" id="KW-0732">Signal</keyword>
<gene>
    <name evidence="2" type="ORF">H1191_00870</name>
</gene>
<dbReference type="AlphaFoldDB" id="A0A7W1WMW8"/>
<dbReference type="RefSeq" id="WP_181750093.1">
    <property type="nucleotide sequence ID" value="NZ_JACEIQ010000001.1"/>
</dbReference>
<dbReference type="Proteomes" id="UP000535491">
    <property type="component" value="Unassembled WGS sequence"/>
</dbReference>
<dbReference type="PROSITE" id="PS51257">
    <property type="entry name" value="PROKAR_LIPOPROTEIN"/>
    <property type="match status" value="1"/>
</dbReference>
<feature type="signal peptide" evidence="1">
    <location>
        <begin position="1"/>
        <end position="24"/>
    </location>
</feature>
<dbReference type="InterPro" id="IPR006059">
    <property type="entry name" value="SBP"/>
</dbReference>
<evidence type="ECO:0000313" key="2">
    <source>
        <dbReference type="EMBL" id="MBA4492865.1"/>
    </source>
</evidence>
<keyword evidence="3" id="KW-1185">Reference proteome</keyword>
<dbReference type="EMBL" id="JACEIQ010000001">
    <property type="protein sequence ID" value="MBA4492865.1"/>
    <property type="molecule type" value="Genomic_DNA"/>
</dbReference>
<name>A0A7W1WMW8_9BACL</name>
<dbReference type="InterPro" id="IPR050490">
    <property type="entry name" value="Bact_solute-bd_prot1"/>
</dbReference>
<proteinExistence type="predicted"/>
<organism evidence="2 3">
    <name type="scientific">Paenactinomyces guangxiensis</name>
    <dbReference type="NCBI Taxonomy" id="1490290"/>
    <lineage>
        <taxon>Bacteria</taxon>
        <taxon>Bacillati</taxon>
        <taxon>Bacillota</taxon>
        <taxon>Bacilli</taxon>
        <taxon>Bacillales</taxon>
        <taxon>Thermoactinomycetaceae</taxon>
        <taxon>Paenactinomyces</taxon>
    </lineage>
</organism>
<feature type="chain" id="PRO_5031280683" evidence="1">
    <location>
        <begin position="25"/>
        <end position="427"/>
    </location>
</feature>
<sequence>MNHWLSKKLTVFLSLLLILSLALAAAGCTAGSDDGKIQLRIVTMFSGTDPATKVYQQALEDFKKKHPNVEITDESMTATGDPFRTKVKTDFTSGNAPDVTFFFTGADAQSIIKSGAVVPLNDLMAKDQEWNSVLTDNVKKQIIEKDGKIYAFPITGFYEGLFVNKDLFDKYNLELPTDWNKFVKAVEVFKKNGIIPIAGSMEESFYLIEHFILSAGGPEGHNSAYQNGVDPSWEQGLNRLKEIYKMGAFPKDANTMKDADAVQLFVNKKAAMMVNGSWTIGQMQDKENVKVMPFPVMPGGKAKPADLIAGFTSGYYLSKKSYEDQSKKGMALELIKFLTSKEMIKKFAEANGGVPAADVTIDGLSPVAAEGQKMVKEANSLNLPIDAQISPEAFTEIRKNIAYIVQEKKTAKEVLEAALKVEEQARK</sequence>
<dbReference type="SUPFAM" id="SSF53850">
    <property type="entry name" value="Periplasmic binding protein-like II"/>
    <property type="match status" value="1"/>
</dbReference>
<evidence type="ECO:0000313" key="3">
    <source>
        <dbReference type="Proteomes" id="UP000535491"/>
    </source>
</evidence>
<dbReference type="Gene3D" id="3.40.190.10">
    <property type="entry name" value="Periplasmic binding protein-like II"/>
    <property type="match status" value="2"/>
</dbReference>